<name>A0ABQ8Z649_9EUKA</name>
<dbReference type="PROSITE" id="PS00720">
    <property type="entry name" value="RASGEF"/>
    <property type="match status" value="1"/>
</dbReference>
<dbReference type="Gene3D" id="1.20.870.10">
    <property type="entry name" value="Son of sevenless (SoS) protein Chain: S domain 1"/>
    <property type="match status" value="1"/>
</dbReference>
<dbReference type="CDD" id="cd00155">
    <property type="entry name" value="RasGEF"/>
    <property type="match status" value="1"/>
</dbReference>
<evidence type="ECO:0000256" key="1">
    <source>
        <dbReference type="ARBA" id="ARBA00022658"/>
    </source>
</evidence>
<dbReference type="InterPro" id="IPR019804">
    <property type="entry name" value="Ras_G-nucl-exch_fac_CS"/>
</dbReference>
<proteinExistence type="predicted"/>
<dbReference type="InterPro" id="IPR023578">
    <property type="entry name" value="Ras_GEF_dom_sf"/>
</dbReference>
<dbReference type="EMBL" id="JAOAOG010000045">
    <property type="protein sequence ID" value="KAJ6252377.1"/>
    <property type="molecule type" value="Genomic_DNA"/>
</dbReference>
<organism evidence="4 5">
    <name type="scientific">Anaeramoeba flamelloides</name>
    <dbReference type="NCBI Taxonomy" id="1746091"/>
    <lineage>
        <taxon>Eukaryota</taxon>
        <taxon>Metamonada</taxon>
        <taxon>Anaeramoebidae</taxon>
        <taxon>Anaeramoeba</taxon>
    </lineage>
</organism>
<dbReference type="PANTHER" id="PTHR23113">
    <property type="entry name" value="GUANINE NUCLEOTIDE EXCHANGE FACTOR"/>
    <property type="match status" value="1"/>
</dbReference>
<dbReference type="PANTHER" id="PTHR23113:SF366">
    <property type="entry name" value="RAS GUANINE NUCLEOTIDE EXCHANGE FACTOR R"/>
    <property type="match status" value="1"/>
</dbReference>
<comment type="caution">
    <text evidence="4">The sequence shown here is derived from an EMBL/GenBank/DDBJ whole genome shotgun (WGS) entry which is preliminary data.</text>
</comment>
<dbReference type="InterPro" id="IPR001895">
    <property type="entry name" value="RASGEF_cat_dom"/>
</dbReference>
<dbReference type="Proteomes" id="UP001150062">
    <property type="component" value="Unassembled WGS sequence"/>
</dbReference>
<dbReference type="InterPro" id="IPR008937">
    <property type="entry name" value="Ras-like_GEF"/>
</dbReference>
<feature type="domain" description="Ras-GEF" evidence="3">
    <location>
        <begin position="1"/>
        <end position="216"/>
    </location>
</feature>
<evidence type="ECO:0000259" key="3">
    <source>
        <dbReference type="PROSITE" id="PS50009"/>
    </source>
</evidence>
<gene>
    <name evidence="4" type="ORF">M0813_14229</name>
</gene>
<evidence type="ECO:0000256" key="2">
    <source>
        <dbReference type="PROSITE-ProRule" id="PRU00168"/>
    </source>
</evidence>
<evidence type="ECO:0000313" key="5">
    <source>
        <dbReference type="Proteomes" id="UP001150062"/>
    </source>
</evidence>
<reference evidence="4" key="1">
    <citation type="submission" date="2022-08" db="EMBL/GenBank/DDBJ databases">
        <title>Novel sulfate-reducing endosymbionts in the free-living metamonad Anaeramoeba.</title>
        <authorList>
            <person name="Jerlstrom-Hultqvist J."/>
            <person name="Cepicka I."/>
            <person name="Gallot-Lavallee L."/>
            <person name="Salas-Leiva D."/>
            <person name="Curtis B.A."/>
            <person name="Zahonova K."/>
            <person name="Pipaliya S."/>
            <person name="Dacks J."/>
            <person name="Roger A.J."/>
        </authorList>
    </citation>
    <scope>NUCLEOTIDE SEQUENCE</scope>
    <source>
        <strain evidence="4">Schooner1</strain>
    </source>
</reference>
<sequence length="224" mass="26309">MYSKIQPTELLNLSWSKAKYKHRAQNVLTFIHRFNDLSQWVATEILHQGRLKKRTISLDKVIRIAGKLRELQNFNSIISILSGLNSASIHRLKFTWGDLPKTTDELFKTLVTQMSSDQAYKIYRNILHGLNPPCIPYLGVYLTDLTFIEDGNPNKIDGLINFYKRRLVYAVIEEIKQYQLKPYYFQAIHQISTHLEKLKIWDENECYSKSLKYEPRKAKKSAIK</sequence>
<keyword evidence="5" id="KW-1185">Reference proteome</keyword>
<evidence type="ECO:0000313" key="4">
    <source>
        <dbReference type="EMBL" id="KAJ6252377.1"/>
    </source>
</evidence>
<dbReference type="SMART" id="SM00147">
    <property type="entry name" value="RasGEF"/>
    <property type="match status" value="1"/>
</dbReference>
<dbReference type="PROSITE" id="PS50009">
    <property type="entry name" value="RASGEF_CAT"/>
    <property type="match status" value="1"/>
</dbReference>
<dbReference type="Pfam" id="PF00617">
    <property type="entry name" value="RasGEF"/>
    <property type="match status" value="1"/>
</dbReference>
<dbReference type="SUPFAM" id="SSF48366">
    <property type="entry name" value="Ras GEF"/>
    <property type="match status" value="1"/>
</dbReference>
<dbReference type="Gene3D" id="1.10.840.10">
    <property type="entry name" value="Ras guanine-nucleotide exchange factors catalytic domain"/>
    <property type="match status" value="1"/>
</dbReference>
<accession>A0ABQ8Z649</accession>
<keyword evidence="1 2" id="KW-0344">Guanine-nucleotide releasing factor</keyword>
<protein>
    <submittedName>
        <fullName evidence="4">Guanine nucleotide exchange factor</fullName>
    </submittedName>
</protein>
<dbReference type="InterPro" id="IPR036964">
    <property type="entry name" value="RASGEF_cat_dom_sf"/>
</dbReference>